<evidence type="ECO:0000256" key="9">
    <source>
        <dbReference type="ARBA" id="ARBA00022989"/>
    </source>
</evidence>
<feature type="transmembrane region" description="Helical" evidence="13">
    <location>
        <begin position="35"/>
        <end position="61"/>
    </location>
</feature>
<keyword evidence="9 13" id="KW-1133">Transmembrane helix</keyword>
<protein>
    <recommendedName>
        <fullName evidence="4">Probable multidrug resistance protein NorM</fullName>
    </recommendedName>
    <alternativeName>
        <fullName evidence="12">Multidrug-efflux transporter</fullName>
    </alternativeName>
</protein>
<dbReference type="GO" id="GO:0042910">
    <property type="term" value="F:xenobiotic transmembrane transporter activity"/>
    <property type="evidence" value="ECO:0007669"/>
    <property type="project" value="InterPro"/>
</dbReference>
<organism evidence="14 15">
    <name type="scientific">Candidatus Copromonas faecavium</name>
    <name type="common">nom. illeg.</name>
    <dbReference type="NCBI Taxonomy" id="2840740"/>
    <lineage>
        <taxon>Bacteria</taxon>
        <taxon>Bacillati</taxon>
        <taxon>Bacillota</taxon>
        <taxon>Clostridia</taxon>
        <taxon>Lachnospirales</taxon>
        <taxon>Lachnospiraceae</taxon>
        <taxon>Candidatus Copromonas (nom. illeg.)</taxon>
    </lineage>
</organism>
<keyword evidence="8 13" id="KW-0812">Transmembrane</keyword>
<evidence type="ECO:0000256" key="7">
    <source>
        <dbReference type="ARBA" id="ARBA00022475"/>
    </source>
</evidence>
<evidence type="ECO:0000256" key="6">
    <source>
        <dbReference type="ARBA" id="ARBA00022449"/>
    </source>
</evidence>
<dbReference type="PANTHER" id="PTHR43298">
    <property type="entry name" value="MULTIDRUG RESISTANCE PROTEIN NORM-RELATED"/>
    <property type="match status" value="1"/>
</dbReference>
<dbReference type="InterPro" id="IPR002528">
    <property type="entry name" value="MATE_fam"/>
</dbReference>
<comment type="function">
    <text evidence="1">Multidrug efflux pump.</text>
</comment>
<dbReference type="PIRSF" id="PIRSF006603">
    <property type="entry name" value="DinF"/>
    <property type="match status" value="1"/>
</dbReference>
<feature type="transmembrane region" description="Helical" evidence="13">
    <location>
        <begin position="334"/>
        <end position="357"/>
    </location>
</feature>
<dbReference type="Pfam" id="PF01554">
    <property type="entry name" value="MatE"/>
    <property type="match status" value="2"/>
</dbReference>
<feature type="transmembrane region" description="Helical" evidence="13">
    <location>
        <begin position="293"/>
        <end position="313"/>
    </location>
</feature>
<comment type="subcellular location">
    <subcellularLocation>
        <location evidence="2">Cell membrane</location>
        <topology evidence="2">Multi-pass membrane protein</topology>
    </subcellularLocation>
</comment>
<keyword evidence="10" id="KW-0406">Ion transport</keyword>
<dbReference type="PANTHER" id="PTHR43298:SF2">
    <property type="entry name" value="FMN_FAD EXPORTER YEEO-RELATED"/>
    <property type="match status" value="1"/>
</dbReference>
<dbReference type="GO" id="GO:0006811">
    <property type="term" value="P:monoatomic ion transport"/>
    <property type="evidence" value="ECO:0007669"/>
    <property type="project" value="UniProtKB-KW"/>
</dbReference>
<proteinExistence type="inferred from homology"/>
<dbReference type="NCBIfam" id="TIGR00797">
    <property type="entry name" value="matE"/>
    <property type="match status" value="1"/>
</dbReference>
<evidence type="ECO:0000313" key="14">
    <source>
        <dbReference type="EMBL" id="HIR05183.1"/>
    </source>
</evidence>
<keyword evidence="5" id="KW-0813">Transport</keyword>
<evidence type="ECO:0000256" key="2">
    <source>
        <dbReference type="ARBA" id="ARBA00004651"/>
    </source>
</evidence>
<keyword evidence="7" id="KW-1003">Cell membrane</keyword>
<dbReference type="Proteomes" id="UP000824250">
    <property type="component" value="Unassembled WGS sequence"/>
</dbReference>
<feature type="transmembrane region" description="Helical" evidence="13">
    <location>
        <begin position="139"/>
        <end position="159"/>
    </location>
</feature>
<keyword evidence="6" id="KW-0050">Antiport</keyword>
<dbReference type="GO" id="GO:0015297">
    <property type="term" value="F:antiporter activity"/>
    <property type="evidence" value="ECO:0007669"/>
    <property type="project" value="UniProtKB-KW"/>
</dbReference>
<evidence type="ECO:0000313" key="15">
    <source>
        <dbReference type="Proteomes" id="UP000824250"/>
    </source>
</evidence>
<evidence type="ECO:0000256" key="1">
    <source>
        <dbReference type="ARBA" id="ARBA00003408"/>
    </source>
</evidence>
<evidence type="ECO:0000256" key="10">
    <source>
        <dbReference type="ARBA" id="ARBA00023065"/>
    </source>
</evidence>
<evidence type="ECO:0000256" key="11">
    <source>
        <dbReference type="ARBA" id="ARBA00023136"/>
    </source>
</evidence>
<sequence>MEGNLRKSIGKFMGGTKKGYQTAFHMAWPAVMESFFIALAGMVDSLMVSSLGAYAVAAVGLTTQPKFIGLCLFIATNVSVSALVARRRGEDDRKGANQVLLMAFAFTVLAGMIISLICVVFANPIIAFCGANEDTHESAVIYFRIIMGGMMFNIITMVINAAQRGAGNTKIAMRTNVTSNLVNMVFNYLLIGGNFGFPRLEIAGAAIATVLGTVVACVMAVCSILPGKNFVSIPYMIKERVRITLEPAKNMAKIASSVFVEQIFMRIGFLTVSIMVANLGTAAYAAHQVGMNIMNLSFSFGDGMQVAAVALCGRSLGEGRPDAAKMYGTVCQRIGNMISVVLAVIYLTCGALLFHLFFDEPEIIAMGVDIARVLTIIVLLQIAQVIYMGCLRGAGDVVFTTIASTISITFIRPIFSYLLCYICGLGLTGIWLGIAVDQFSRFCLTTWRFKSGKWTKIKI</sequence>
<feature type="transmembrane region" description="Helical" evidence="13">
    <location>
        <begin position="67"/>
        <end position="87"/>
    </location>
</feature>
<feature type="transmembrane region" description="Helical" evidence="13">
    <location>
        <begin position="202"/>
        <end position="226"/>
    </location>
</feature>
<reference evidence="14" key="2">
    <citation type="journal article" date="2021" name="PeerJ">
        <title>Extensive microbial diversity within the chicken gut microbiome revealed by metagenomics and culture.</title>
        <authorList>
            <person name="Gilroy R."/>
            <person name="Ravi A."/>
            <person name="Getino M."/>
            <person name="Pursley I."/>
            <person name="Horton D.L."/>
            <person name="Alikhan N.F."/>
            <person name="Baker D."/>
            <person name="Gharbi K."/>
            <person name="Hall N."/>
            <person name="Watson M."/>
            <person name="Adriaenssens E.M."/>
            <person name="Foster-Nyarko E."/>
            <person name="Jarju S."/>
            <person name="Secka A."/>
            <person name="Antonio M."/>
            <person name="Oren A."/>
            <person name="Chaudhuri R.R."/>
            <person name="La Ragione R."/>
            <person name="Hildebrand F."/>
            <person name="Pallen M.J."/>
        </authorList>
    </citation>
    <scope>NUCLEOTIDE SEQUENCE</scope>
    <source>
        <strain evidence="14">CHK180-2868</strain>
    </source>
</reference>
<name>A0A9D1A5F0_9FIRM</name>
<dbReference type="CDD" id="cd13137">
    <property type="entry name" value="MATE_NorM_like"/>
    <property type="match status" value="1"/>
</dbReference>
<dbReference type="InterPro" id="IPR048279">
    <property type="entry name" value="MdtK-like"/>
</dbReference>
<dbReference type="AlphaFoldDB" id="A0A9D1A5F0"/>
<comment type="similarity">
    <text evidence="3">Belongs to the multi antimicrobial extrusion (MATE) (TC 2.A.66.1) family.</text>
</comment>
<evidence type="ECO:0000256" key="4">
    <source>
        <dbReference type="ARBA" id="ARBA00020268"/>
    </source>
</evidence>
<reference evidence="14" key="1">
    <citation type="submission" date="2020-10" db="EMBL/GenBank/DDBJ databases">
        <authorList>
            <person name="Gilroy R."/>
        </authorList>
    </citation>
    <scope>NUCLEOTIDE SEQUENCE</scope>
    <source>
        <strain evidence="14">CHK180-2868</strain>
    </source>
</reference>
<feature type="transmembrane region" description="Helical" evidence="13">
    <location>
        <begin position="99"/>
        <end position="127"/>
    </location>
</feature>
<comment type="caution">
    <text evidence="14">The sequence shown here is derived from an EMBL/GenBank/DDBJ whole genome shotgun (WGS) entry which is preliminary data.</text>
</comment>
<keyword evidence="11 13" id="KW-0472">Membrane</keyword>
<gene>
    <name evidence="14" type="ORF">IAB28_04375</name>
</gene>
<accession>A0A9D1A5F0</accession>
<evidence type="ECO:0000256" key="8">
    <source>
        <dbReference type="ARBA" id="ARBA00022692"/>
    </source>
</evidence>
<dbReference type="GO" id="GO:0005886">
    <property type="term" value="C:plasma membrane"/>
    <property type="evidence" value="ECO:0007669"/>
    <property type="project" value="UniProtKB-SubCell"/>
</dbReference>
<feature type="transmembrane region" description="Helical" evidence="13">
    <location>
        <begin position="414"/>
        <end position="434"/>
    </location>
</feature>
<feature type="transmembrane region" description="Helical" evidence="13">
    <location>
        <begin position="263"/>
        <end position="287"/>
    </location>
</feature>
<evidence type="ECO:0000256" key="13">
    <source>
        <dbReference type="SAM" id="Phobius"/>
    </source>
</evidence>
<evidence type="ECO:0000256" key="12">
    <source>
        <dbReference type="ARBA" id="ARBA00031636"/>
    </source>
</evidence>
<evidence type="ECO:0000256" key="5">
    <source>
        <dbReference type="ARBA" id="ARBA00022448"/>
    </source>
</evidence>
<dbReference type="EMBL" id="DVGC01000025">
    <property type="protein sequence ID" value="HIR05183.1"/>
    <property type="molecule type" value="Genomic_DNA"/>
</dbReference>
<feature type="transmembrane region" description="Helical" evidence="13">
    <location>
        <begin position="171"/>
        <end position="190"/>
    </location>
</feature>
<dbReference type="InterPro" id="IPR050222">
    <property type="entry name" value="MATE_MdtK"/>
</dbReference>
<evidence type="ECO:0000256" key="3">
    <source>
        <dbReference type="ARBA" id="ARBA00010199"/>
    </source>
</evidence>